<dbReference type="EMBL" id="KV784361">
    <property type="protein sequence ID" value="OEU13719.1"/>
    <property type="molecule type" value="Genomic_DNA"/>
</dbReference>
<feature type="region of interest" description="Disordered" evidence="1">
    <location>
        <begin position="359"/>
        <end position="401"/>
    </location>
</feature>
<accession>A0A1E7F6G8</accession>
<feature type="region of interest" description="Disordered" evidence="1">
    <location>
        <begin position="163"/>
        <end position="195"/>
    </location>
</feature>
<gene>
    <name evidence="2" type="ORF">FRACYDRAFT_242064</name>
</gene>
<dbReference type="Proteomes" id="UP000095751">
    <property type="component" value="Unassembled WGS sequence"/>
</dbReference>
<proteinExistence type="predicted"/>
<dbReference type="InParanoid" id="A0A1E7F6G8"/>
<feature type="compositionally biased region" description="Polar residues" evidence="1">
    <location>
        <begin position="559"/>
        <end position="571"/>
    </location>
</feature>
<organism evidence="2 3">
    <name type="scientific">Fragilariopsis cylindrus CCMP1102</name>
    <dbReference type="NCBI Taxonomy" id="635003"/>
    <lineage>
        <taxon>Eukaryota</taxon>
        <taxon>Sar</taxon>
        <taxon>Stramenopiles</taxon>
        <taxon>Ochrophyta</taxon>
        <taxon>Bacillariophyta</taxon>
        <taxon>Bacillariophyceae</taxon>
        <taxon>Bacillariophycidae</taxon>
        <taxon>Bacillariales</taxon>
        <taxon>Bacillariaceae</taxon>
        <taxon>Fragilariopsis</taxon>
    </lineage>
</organism>
<name>A0A1E7F6G8_9STRA</name>
<dbReference type="AlphaFoldDB" id="A0A1E7F6G8"/>
<feature type="compositionally biased region" description="Basic and acidic residues" evidence="1">
    <location>
        <begin position="96"/>
        <end position="108"/>
    </location>
</feature>
<evidence type="ECO:0000256" key="1">
    <source>
        <dbReference type="SAM" id="MobiDB-lite"/>
    </source>
</evidence>
<feature type="region of interest" description="Disordered" evidence="1">
    <location>
        <begin position="263"/>
        <end position="319"/>
    </location>
</feature>
<feature type="compositionally biased region" description="Low complexity" evidence="1">
    <location>
        <begin position="381"/>
        <end position="400"/>
    </location>
</feature>
<dbReference type="KEGG" id="fcy:FRACYDRAFT_242064"/>
<feature type="compositionally biased region" description="Basic and acidic residues" evidence="1">
    <location>
        <begin position="289"/>
        <end position="302"/>
    </location>
</feature>
<feature type="compositionally biased region" description="Polar residues" evidence="1">
    <location>
        <begin position="263"/>
        <end position="280"/>
    </location>
</feature>
<reference evidence="2 3" key="1">
    <citation type="submission" date="2016-09" db="EMBL/GenBank/DDBJ databases">
        <title>Extensive genetic diversity and differential bi-allelic expression allows diatom success in the polar Southern Ocean.</title>
        <authorList>
            <consortium name="DOE Joint Genome Institute"/>
            <person name="Mock T."/>
            <person name="Otillar R.P."/>
            <person name="Strauss J."/>
            <person name="Dupont C."/>
            <person name="Frickenhaus S."/>
            <person name="Maumus F."/>
            <person name="Mcmullan M."/>
            <person name="Sanges R."/>
            <person name="Schmutz J."/>
            <person name="Toseland A."/>
            <person name="Valas R."/>
            <person name="Veluchamy A."/>
            <person name="Ward B.J."/>
            <person name="Allen A."/>
            <person name="Barry K."/>
            <person name="Falciatore A."/>
            <person name="Ferrante M."/>
            <person name="Fortunato A.E."/>
            <person name="Gloeckner G."/>
            <person name="Gruber A."/>
            <person name="Hipkin R."/>
            <person name="Janech M."/>
            <person name="Kroth P."/>
            <person name="Leese F."/>
            <person name="Lindquist E."/>
            <person name="Lyon B.R."/>
            <person name="Martin J."/>
            <person name="Mayer C."/>
            <person name="Parker M."/>
            <person name="Quesneville H."/>
            <person name="Raymond J."/>
            <person name="Uhlig C."/>
            <person name="Valentin K.U."/>
            <person name="Worden A.Z."/>
            <person name="Armbrust E.V."/>
            <person name="Bowler C."/>
            <person name="Green B."/>
            <person name="Moulton V."/>
            <person name="Van Oosterhout C."/>
            <person name="Grigoriev I."/>
        </authorList>
    </citation>
    <scope>NUCLEOTIDE SEQUENCE [LARGE SCALE GENOMIC DNA]</scope>
    <source>
        <strain evidence="2 3">CCMP1102</strain>
    </source>
</reference>
<feature type="compositionally biased region" description="Basic and acidic residues" evidence="1">
    <location>
        <begin position="370"/>
        <end position="380"/>
    </location>
</feature>
<evidence type="ECO:0000313" key="2">
    <source>
        <dbReference type="EMBL" id="OEU13719.1"/>
    </source>
</evidence>
<keyword evidence="3" id="KW-1185">Reference proteome</keyword>
<feature type="region of interest" description="Disordered" evidence="1">
    <location>
        <begin position="463"/>
        <end position="524"/>
    </location>
</feature>
<feature type="region of interest" description="Disordered" evidence="1">
    <location>
        <begin position="94"/>
        <end position="116"/>
    </location>
</feature>
<sequence>MSSDRDHHGMQPPSSKRQRLQLAIDGAVENDTMMAATITRDTTTTNTDSIKDIQNDNETNPLLACDDDDDEYYCSSVESILGVPVEILFRQVGGSENKETDTDRDNKVTNRRQQRPLLTRPEVDKFLRVTLLAQEIDVLVDLAGTVLNRQRYAQRFRRDVLLQGKHQEDDNEGEEKEPNTTTNTTIRNTPAPWKNPWLTTLGPILDVMEQQNQPQQPIRRRQQQQQQQLTYELQYFCVSDLENSADQNRECFMHMIDCSATNSKKNNKESQVSSSFSTVVRTGGGDNISKSKNENDDDKKGSYDQSAGGDDEGNGDDDHSLLSLEEVMIPLKEFCEKLFVMEGKNIIANDQAGKELTIGNEQQQQQQQDRNLKLKSKSDLSRTGSSESSSRSVIAGSASTDDSTMIFSQRSAGAAAVMLSLAAKSNDNKHDTHHSYNNHSHNREVTNSIHQQQKEVQKVDGCYEINNNNNNKNPHKYSASDDSSIDDPPEDGDDTNNKGEAIRNNSSSDNSKDNKSQVNDDVSRRVPHLGIFDVVDVLTPQSQSQQEQEHQQEKRNEINKFNSNINTGNSNLRRHDYNEHNVSSLTSESQTVAAEALTRMIEGNHTYL</sequence>
<feature type="compositionally biased region" description="Acidic residues" evidence="1">
    <location>
        <begin position="483"/>
        <end position="494"/>
    </location>
</feature>
<protein>
    <submittedName>
        <fullName evidence="2">Uncharacterized protein</fullName>
    </submittedName>
</protein>
<evidence type="ECO:0000313" key="3">
    <source>
        <dbReference type="Proteomes" id="UP000095751"/>
    </source>
</evidence>
<feature type="compositionally biased region" description="Low complexity" evidence="1">
    <location>
        <begin position="179"/>
        <end position="189"/>
    </location>
</feature>
<dbReference type="OrthoDB" id="56980at2759"/>
<feature type="compositionally biased region" description="Basic and acidic residues" evidence="1">
    <location>
        <begin position="547"/>
        <end position="558"/>
    </location>
</feature>
<feature type="region of interest" description="Disordered" evidence="1">
    <location>
        <begin position="540"/>
        <end position="575"/>
    </location>
</feature>